<dbReference type="AlphaFoldDB" id="A0A0N9IIV7"/>
<evidence type="ECO:0000256" key="3">
    <source>
        <dbReference type="RuleBase" id="RU361235"/>
    </source>
</evidence>
<dbReference type="InterPro" id="IPR050309">
    <property type="entry name" value="Type-B_Carboxylest/Lipase"/>
</dbReference>
<organism evidence="5 6">
    <name type="scientific">Kibdelosporangium phytohabitans</name>
    <dbReference type="NCBI Taxonomy" id="860235"/>
    <lineage>
        <taxon>Bacteria</taxon>
        <taxon>Bacillati</taxon>
        <taxon>Actinomycetota</taxon>
        <taxon>Actinomycetes</taxon>
        <taxon>Pseudonocardiales</taxon>
        <taxon>Pseudonocardiaceae</taxon>
        <taxon>Kibdelosporangium</taxon>
    </lineage>
</organism>
<gene>
    <name evidence="5" type="ORF">AOZ06_41640</name>
</gene>
<accession>A0A0N9IIV7</accession>
<evidence type="ECO:0000259" key="4">
    <source>
        <dbReference type="Pfam" id="PF00135"/>
    </source>
</evidence>
<dbReference type="EMBL" id="CP012752">
    <property type="protein sequence ID" value="ALG15459.1"/>
    <property type="molecule type" value="Genomic_DNA"/>
</dbReference>
<dbReference type="GO" id="GO:0016787">
    <property type="term" value="F:hydrolase activity"/>
    <property type="evidence" value="ECO:0007669"/>
    <property type="project" value="UniProtKB-KW"/>
</dbReference>
<evidence type="ECO:0000313" key="6">
    <source>
        <dbReference type="Proteomes" id="UP000063699"/>
    </source>
</evidence>
<dbReference type="PANTHER" id="PTHR11559">
    <property type="entry name" value="CARBOXYLESTERASE"/>
    <property type="match status" value="1"/>
</dbReference>
<keyword evidence="6" id="KW-1185">Reference proteome</keyword>
<dbReference type="InterPro" id="IPR029058">
    <property type="entry name" value="AB_hydrolase_fold"/>
</dbReference>
<keyword evidence="2 3" id="KW-0378">Hydrolase</keyword>
<dbReference type="Pfam" id="PF00135">
    <property type="entry name" value="COesterase"/>
    <property type="match status" value="1"/>
</dbReference>
<name>A0A0N9IIV7_9PSEU</name>
<dbReference type="SUPFAM" id="SSF53474">
    <property type="entry name" value="alpha/beta-Hydrolases"/>
    <property type="match status" value="1"/>
</dbReference>
<feature type="domain" description="Carboxylesterase type B" evidence="4">
    <location>
        <begin position="13"/>
        <end position="477"/>
    </location>
</feature>
<dbReference type="STRING" id="860235.AOZ06_41640"/>
<protein>
    <recommendedName>
        <fullName evidence="3">Carboxylic ester hydrolase</fullName>
        <ecNumber evidence="3">3.1.1.-</ecNumber>
    </recommendedName>
</protein>
<sequence>MVLPAAPAAAESNAVVRTDRGLVRGVAEPEVTTFHAIPFAAPPTGRSRWQAPRPAPPWPGVRDVTEPPPTCLQDLTSEPGPQSEDCLYLTVNTPGGASPRRPRPVVVWLYGGGFYSGGNRDYDARRLADEGDVVVVSPNYRLGIFGFLALPGLADGGSFGLLDQQAALRWTQRNVRAFGGDPGNVTLMGESAGAMSACAQLTSPGAAGLFHRAIMQSGTCLLDWPLGTGTLDHVASPFVSRHSSVAKGLQEAAVQGCSDPVTAVECMRAKAPDALLPRMQEFMPVHDTRTLPTHPAEALRANRFHRVPVLIGATRDESSSSIPGFAPEPLSPAGYRTMLEADFGPVVGAEVARQYPPQNGDNRIVYATVHTDRIWAHTSHETQRLLARHVPVFAFEFADRSAPVLPGIHQPGYPLGAYHGSDVAYLFDLPGYTPPFTPGQRRLSSQMIRYWTQFARTSNPNAPGLPHWPRFPQAQSLAPDTTHPMDYEAEHHLAFWHRVRGW</sequence>
<dbReference type="InterPro" id="IPR002018">
    <property type="entry name" value="CarbesteraseB"/>
</dbReference>
<evidence type="ECO:0000256" key="1">
    <source>
        <dbReference type="ARBA" id="ARBA00005964"/>
    </source>
</evidence>
<proteinExistence type="inferred from homology"/>
<evidence type="ECO:0000313" key="5">
    <source>
        <dbReference type="EMBL" id="ALG15459.1"/>
    </source>
</evidence>
<comment type="similarity">
    <text evidence="1 3">Belongs to the type-B carboxylesterase/lipase family.</text>
</comment>
<dbReference type="ESTHER" id="9pseu-a0a0n9iiv7">
    <property type="family name" value="Carb_B_Bacteria"/>
</dbReference>
<dbReference type="OrthoDB" id="4308422at2"/>
<dbReference type="InterPro" id="IPR019826">
    <property type="entry name" value="Carboxylesterase_B_AS"/>
</dbReference>
<dbReference type="PROSITE" id="PS00122">
    <property type="entry name" value="CARBOXYLESTERASE_B_1"/>
    <property type="match status" value="1"/>
</dbReference>
<dbReference type="Proteomes" id="UP000063699">
    <property type="component" value="Chromosome"/>
</dbReference>
<reference evidence="5 6" key="1">
    <citation type="submission" date="2015-07" db="EMBL/GenBank/DDBJ databases">
        <title>Genome sequencing of Kibdelosporangium phytohabitans.</title>
        <authorList>
            <person name="Qin S."/>
            <person name="Xing K."/>
        </authorList>
    </citation>
    <scope>NUCLEOTIDE SEQUENCE [LARGE SCALE GENOMIC DNA]</scope>
    <source>
        <strain evidence="5 6">KLBMP1111</strain>
    </source>
</reference>
<evidence type="ECO:0000256" key="2">
    <source>
        <dbReference type="ARBA" id="ARBA00022801"/>
    </source>
</evidence>
<dbReference type="Gene3D" id="3.40.50.1820">
    <property type="entry name" value="alpha/beta hydrolase"/>
    <property type="match status" value="1"/>
</dbReference>
<dbReference type="EC" id="3.1.1.-" evidence="3"/>
<dbReference type="KEGG" id="kphy:AOZ06_41640"/>